<reference evidence="2 3" key="1">
    <citation type="submission" date="2016-02" db="EMBL/GenBank/DDBJ databases">
        <title>Genome analysis of coral dinoflagellate symbionts highlights evolutionary adaptations to a symbiotic lifestyle.</title>
        <authorList>
            <person name="Aranda M."/>
            <person name="Li Y."/>
            <person name="Liew Y.J."/>
            <person name="Baumgarten S."/>
            <person name="Simakov O."/>
            <person name="Wilson M."/>
            <person name="Piel J."/>
            <person name="Ashoor H."/>
            <person name="Bougouffa S."/>
            <person name="Bajic V.B."/>
            <person name="Ryu T."/>
            <person name="Ravasi T."/>
            <person name="Bayer T."/>
            <person name="Micklem G."/>
            <person name="Kim H."/>
            <person name="Bhak J."/>
            <person name="Lajeunesse T.C."/>
            <person name="Voolstra C.R."/>
        </authorList>
    </citation>
    <scope>NUCLEOTIDE SEQUENCE [LARGE SCALE GENOMIC DNA]</scope>
    <source>
        <strain evidence="2 3">CCMP2467</strain>
    </source>
</reference>
<accession>A0A1Q9EQ86</accession>
<organism evidence="2 3">
    <name type="scientific">Symbiodinium microadriaticum</name>
    <name type="common">Dinoflagellate</name>
    <name type="synonym">Zooxanthella microadriatica</name>
    <dbReference type="NCBI Taxonomy" id="2951"/>
    <lineage>
        <taxon>Eukaryota</taxon>
        <taxon>Sar</taxon>
        <taxon>Alveolata</taxon>
        <taxon>Dinophyceae</taxon>
        <taxon>Suessiales</taxon>
        <taxon>Symbiodiniaceae</taxon>
        <taxon>Symbiodinium</taxon>
    </lineage>
</organism>
<dbReference type="AlphaFoldDB" id="A0A1Q9EQ86"/>
<feature type="chain" id="PRO_5012457988" evidence="1">
    <location>
        <begin position="21"/>
        <end position="288"/>
    </location>
</feature>
<name>A0A1Q9EQ86_SYMMI</name>
<evidence type="ECO:0000256" key="1">
    <source>
        <dbReference type="SAM" id="SignalP"/>
    </source>
</evidence>
<dbReference type="EMBL" id="LSRX01000094">
    <property type="protein sequence ID" value="OLQ09580.1"/>
    <property type="molecule type" value="Genomic_DNA"/>
</dbReference>
<sequence>MARSFLSSLVLLAIHAVATGSLLDNFEWLKQHGDEALEAAAHCQDVVVQLSKLSEHCRVTNQLENFAAVVSWIAIEQTGEKGSNSFLADLARSPPALAMKEKAQKAILASTQASMDEACIPECALENHHEFFEAFAGCYAPSVCAASGMGEVSFHRCRSSLQTFILNEMKYEASQWCQKDENGIYCQQHHAELMIQSPLCYSLYTAPVLEMGRDLCSDHTECVRGWKQAEEHPICSSQMTEIGRSRGEGMMHMLHQIWGARINTPSGASSYYDACIHPASQHKPNFIV</sequence>
<gene>
    <name evidence="2" type="ORF">AK812_SmicGene6781</name>
</gene>
<protein>
    <submittedName>
        <fullName evidence="2">Uncharacterized protein</fullName>
    </submittedName>
</protein>
<dbReference type="Proteomes" id="UP000186817">
    <property type="component" value="Unassembled WGS sequence"/>
</dbReference>
<proteinExistence type="predicted"/>
<comment type="caution">
    <text evidence="2">The sequence shown here is derived from an EMBL/GenBank/DDBJ whole genome shotgun (WGS) entry which is preliminary data.</text>
</comment>
<dbReference type="OrthoDB" id="410855at2759"/>
<keyword evidence="1" id="KW-0732">Signal</keyword>
<keyword evidence="3" id="KW-1185">Reference proteome</keyword>
<feature type="signal peptide" evidence="1">
    <location>
        <begin position="1"/>
        <end position="20"/>
    </location>
</feature>
<evidence type="ECO:0000313" key="2">
    <source>
        <dbReference type="EMBL" id="OLQ09580.1"/>
    </source>
</evidence>
<evidence type="ECO:0000313" key="3">
    <source>
        <dbReference type="Proteomes" id="UP000186817"/>
    </source>
</evidence>